<sequence length="233" mass="25483">MGDFVFFNDIYSLATGKDWLSGSKKNKLESAAWLALAAFPVSKLSKIAKELKAGNKLLKGVDLSAKDLRILQDAGYFGESATKGVAKNIRNADELSKIGSANVIKRTDAEKVNSSFPKDFQPPYKPGTLVNEIELTETSKVGEFVRVYTEGKTTPAGGWVMLRKDIETLTPEQIQSKFALPYKPTNEVDVILPKGAKVRQGVANEAFGHKGGGIQFDLNGKRMGEFINPRTIK</sequence>
<name>A0A2A5RUI5_9LACT</name>
<evidence type="ECO:0008006" key="3">
    <source>
        <dbReference type="Google" id="ProtNLM"/>
    </source>
</evidence>
<evidence type="ECO:0000313" key="2">
    <source>
        <dbReference type="Proteomes" id="UP000218282"/>
    </source>
</evidence>
<dbReference type="EMBL" id="JXJW01000034">
    <property type="protein sequence ID" value="PCS04309.1"/>
    <property type="molecule type" value="Genomic_DNA"/>
</dbReference>
<accession>A0A2A5RUI5</accession>
<protein>
    <recommendedName>
        <fullName evidence="3">Pre-toxin TG domain-containing protein</fullName>
    </recommendedName>
</protein>
<dbReference type="AlphaFoldDB" id="A0A2A5RUI5"/>
<organism evidence="1 2">
    <name type="scientific">Pseudolactococcus piscium</name>
    <dbReference type="NCBI Taxonomy" id="1364"/>
    <lineage>
        <taxon>Bacteria</taxon>
        <taxon>Bacillati</taxon>
        <taxon>Bacillota</taxon>
        <taxon>Bacilli</taxon>
        <taxon>Lactobacillales</taxon>
        <taxon>Streptococcaceae</taxon>
        <taxon>Pseudolactococcus</taxon>
    </lineage>
</organism>
<keyword evidence="2" id="KW-1185">Reference proteome</keyword>
<comment type="caution">
    <text evidence="1">The sequence shown here is derived from an EMBL/GenBank/DDBJ whole genome shotgun (WGS) entry which is preliminary data.</text>
</comment>
<evidence type="ECO:0000313" key="1">
    <source>
        <dbReference type="EMBL" id="PCS04309.1"/>
    </source>
</evidence>
<dbReference type="Proteomes" id="UP000218282">
    <property type="component" value="Unassembled WGS sequence"/>
</dbReference>
<dbReference type="RefSeq" id="WP_096815391.1">
    <property type="nucleotide sequence ID" value="NZ_JXJW01000034.1"/>
</dbReference>
<reference evidence="1 2" key="1">
    <citation type="submission" date="2014-12" db="EMBL/GenBank/DDBJ databases">
        <title>Draft genome sequences of 10 type strains of Lactococcus.</title>
        <authorList>
            <person name="Sun Z."/>
            <person name="Zhong Z."/>
            <person name="Liu W."/>
            <person name="Zhang W."/>
            <person name="Zhang H."/>
        </authorList>
    </citation>
    <scope>NUCLEOTIDE SEQUENCE [LARGE SCALE GENOMIC DNA]</scope>
    <source>
        <strain evidence="1 2">DSM 6634</strain>
    </source>
</reference>
<gene>
    <name evidence="1" type="ORF">RU86_GL001643</name>
</gene>
<proteinExistence type="predicted"/>